<dbReference type="EMBL" id="DF820459">
    <property type="protein sequence ID" value="GAK53297.1"/>
    <property type="molecule type" value="Genomic_DNA"/>
</dbReference>
<accession>A0A0S6W513</accession>
<protein>
    <submittedName>
        <fullName evidence="1">Transposase IS4 family protein</fullName>
    </submittedName>
</protein>
<organism evidence="1 2">
    <name type="scientific">Candidatus Moduliflexus flocculans</name>
    <dbReference type="NCBI Taxonomy" id="1499966"/>
    <lineage>
        <taxon>Bacteria</taxon>
        <taxon>Candidatus Moduliflexota</taxon>
        <taxon>Candidatus Moduliflexia</taxon>
        <taxon>Candidatus Moduliflexales</taxon>
        <taxon>Candidatus Moduliflexaceae</taxon>
    </lineage>
</organism>
<dbReference type="AlphaFoldDB" id="A0A0S6W513"/>
<gene>
    <name evidence="1" type="ORF">U14_04562</name>
</gene>
<reference evidence="1 2" key="1">
    <citation type="journal article" date="2015" name="PeerJ">
        <title>First genomic representation of candidate bacterial phylum KSB3 points to enhanced environmental sensing as a trigger of wastewater bulking.</title>
        <authorList>
            <person name="Sekiguchi Y."/>
            <person name="Ohashi A."/>
            <person name="Parks D.H."/>
            <person name="Yamauchi T."/>
            <person name="Tyson G.W."/>
            <person name="Hugenholtz P."/>
        </authorList>
    </citation>
    <scope>NUCLEOTIDE SEQUENCE [LARGE SCALE GENOMIC DNA]</scope>
</reference>
<name>A0A0S6W513_9BACT</name>
<evidence type="ECO:0000313" key="1">
    <source>
        <dbReference type="EMBL" id="GAK53297.1"/>
    </source>
</evidence>
<dbReference type="STRING" id="1499966.U14_04562"/>
<dbReference type="HOGENOM" id="CLU_058184_3_0_0"/>
<keyword evidence="2" id="KW-1185">Reference proteome</keyword>
<sequence>MKSRGFNLEDPQLTIPERLNKLIGLLTLALCWCLRVGEWLQERTPLAIKKHMRRAHSLFRYGLDRLQNIMLNLAVKELEFYWVITFLSCT</sequence>
<dbReference type="Proteomes" id="UP000030700">
    <property type="component" value="Unassembled WGS sequence"/>
</dbReference>
<proteinExistence type="predicted"/>
<evidence type="ECO:0000313" key="2">
    <source>
        <dbReference type="Proteomes" id="UP000030700"/>
    </source>
</evidence>